<feature type="compositionally biased region" description="Acidic residues" evidence="1">
    <location>
        <begin position="7"/>
        <end position="16"/>
    </location>
</feature>
<evidence type="ECO:0000256" key="2">
    <source>
        <dbReference type="SAM" id="Phobius"/>
    </source>
</evidence>
<accession>A0A2T0ZTL7</accession>
<reference evidence="3 4" key="1">
    <citation type="submission" date="2018-03" db="EMBL/GenBank/DDBJ databases">
        <title>Genomic Encyclopedia of Archaeal and Bacterial Type Strains, Phase II (KMG-II): from individual species to whole genera.</title>
        <authorList>
            <person name="Goeker M."/>
        </authorList>
    </citation>
    <scope>NUCLEOTIDE SEQUENCE [LARGE SCALE GENOMIC DNA]</scope>
    <source>
        <strain evidence="3 4">DSM 100065</strain>
    </source>
</reference>
<feature type="compositionally biased region" description="Low complexity" evidence="1">
    <location>
        <begin position="47"/>
        <end position="62"/>
    </location>
</feature>
<dbReference type="Proteomes" id="UP000237752">
    <property type="component" value="Unassembled WGS sequence"/>
</dbReference>
<feature type="region of interest" description="Disordered" evidence="1">
    <location>
        <begin position="1"/>
        <end position="72"/>
    </location>
</feature>
<sequence>MNGWGEWESDDPEQSADTDRPLSAVPTSYADDITGPILEAPKRRPSGGRARSAQRRALAAQRQTENRHQQRRALDALSRASGLPFAIAAVLVLAVLIIVNVIGTDPGTDESGAAATSSAPVSDPRDTGSTAPAAAVPVRLDPHAGTHVLPPQGIPPGPNVGEIDHHNALHVAEAFAREACASTAGESTTEHADRLAPYATGEVAGSWTGGTAAKVRCLQFTASLDPARPATATSTPVVVTAVQVYDAGAGSDLVAYRWRITPMLAVGSDGAWGVSA</sequence>
<name>A0A2T0ZTL7_9ACTN</name>
<gene>
    <name evidence="3" type="ORF">CLV47_11839</name>
</gene>
<dbReference type="EMBL" id="PVUE01000018">
    <property type="protein sequence ID" value="PRZ39675.1"/>
    <property type="molecule type" value="Genomic_DNA"/>
</dbReference>
<keyword evidence="4" id="KW-1185">Reference proteome</keyword>
<keyword evidence="2" id="KW-1133">Transmembrane helix</keyword>
<keyword evidence="2" id="KW-0472">Membrane</keyword>
<keyword evidence="2" id="KW-0812">Transmembrane</keyword>
<evidence type="ECO:0000313" key="3">
    <source>
        <dbReference type="EMBL" id="PRZ39675.1"/>
    </source>
</evidence>
<evidence type="ECO:0000256" key="1">
    <source>
        <dbReference type="SAM" id="MobiDB-lite"/>
    </source>
</evidence>
<comment type="caution">
    <text evidence="3">The sequence shown here is derived from an EMBL/GenBank/DDBJ whole genome shotgun (WGS) entry which is preliminary data.</text>
</comment>
<organism evidence="3 4">
    <name type="scientific">Antricoccus suffuscus</name>
    <dbReference type="NCBI Taxonomy" id="1629062"/>
    <lineage>
        <taxon>Bacteria</taxon>
        <taxon>Bacillati</taxon>
        <taxon>Actinomycetota</taxon>
        <taxon>Actinomycetes</taxon>
        <taxon>Geodermatophilales</taxon>
        <taxon>Antricoccaceae</taxon>
        <taxon>Antricoccus</taxon>
    </lineage>
</organism>
<feature type="transmembrane region" description="Helical" evidence="2">
    <location>
        <begin position="80"/>
        <end position="102"/>
    </location>
</feature>
<dbReference type="AlphaFoldDB" id="A0A2T0ZTL7"/>
<protein>
    <submittedName>
        <fullName evidence="3">Uncharacterized protein</fullName>
    </submittedName>
</protein>
<feature type="region of interest" description="Disordered" evidence="1">
    <location>
        <begin position="106"/>
        <end position="132"/>
    </location>
</feature>
<proteinExistence type="predicted"/>
<evidence type="ECO:0000313" key="4">
    <source>
        <dbReference type="Proteomes" id="UP000237752"/>
    </source>
</evidence>